<keyword evidence="9" id="KW-0406">Ion transport</keyword>
<evidence type="ECO:0000256" key="8">
    <source>
        <dbReference type="ARBA" id="ARBA00022989"/>
    </source>
</evidence>
<evidence type="ECO:0000256" key="10">
    <source>
        <dbReference type="ARBA" id="ARBA00023136"/>
    </source>
</evidence>
<evidence type="ECO:0000256" key="11">
    <source>
        <dbReference type="ARBA" id="ARBA00038341"/>
    </source>
</evidence>
<dbReference type="GO" id="GO:0016020">
    <property type="term" value="C:membrane"/>
    <property type="evidence" value="ECO:0007669"/>
    <property type="project" value="UniProtKB-SubCell"/>
</dbReference>
<organism evidence="15">
    <name type="scientific">Ananas comosus var. bracteatus</name>
    <name type="common">red pineapple</name>
    <dbReference type="NCBI Taxonomy" id="296719"/>
    <lineage>
        <taxon>Eukaryota</taxon>
        <taxon>Viridiplantae</taxon>
        <taxon>Streptophyta</taxon>
        <taxon>Embryophyta</taxon>
        <taxon>Tracheophyta</taxon>
        <taxon>Spermatophyta</taxon>
        <taxon>Magnoliopsida</taxon>
        <taxon>Liliopsida</taxon>
        <taxon>Poales</taxon>
        <taxon>Bromeliaceae</taxon>
        <taxon>Bromelioideae</taxon>
        <taxon>Ananas</taxon>
    </lineage>
</organism>
<evidence type="ECO:0000313" key="15">
    <source>
        <dbReference type="EMBL" id="CAD1845779.1"/>
    </source>
</evidence>
<evidence type="ECO:0000256" key="4">
    <source>
        <dbReference type="ARBA" id="ARBA00022448"/>
    </source>
</evidence>
<feature type="compositionally biased region" description="Low complexity" evidence="12">
    <location>
        <begin position="252"/>
        <end position="265"/>
    </location>
</feature>
<feature type="transmembrane region" description="Helical" evidence="13">
    <location>
        <begin position="124"/>
        <end position="144"/>
    </location>
</feature>
<reference evidence="15" key="1">
    <citation type="submission" date="2020-07" db="EMBL/GenBank/DDBJ databases">
        <authorList>
            <person name="Lin J."/>
        </authorList>
    </citation>
    <scope>NUCLEOTIDE SEQUENCE</scope>
</reference>
<evidence type="ECO:0000256" key="9">
    <source>
        <dbReference type="ARBA" id="ARBA00023065"/>
    </source>
</evidence>
<keyword evidence="7" id="KW-0630">Potassium</keyword>
<protein>
    <recommendedName>
        <fullName evidence="14">Cation/H+ exchanger transmembrane domain-containing protein</fullName>
    </recommendedName>
</protein>
<feature type="compositionally biased region" description="Pro residues" evidence="12">
    <location>
        <begin position="242"/>
        <end position="251"/>
    </location>
</feature>
<feature type="transmembrane region" description="Helical" evidence="13">
    <location>
        <begin position="91"/>
        <end position="112"/>
    </location>
</feature>
<dbReference type="InterPro" id="IPR006153">
    <property type="entry name" value="Cation/H_exchanger_TM"/>
</dbReference>
<comment type="function">
    <text evidence="1">May function as sodium-coupled metabolite transporter across the chloroplast envelope.</text>
</comment>
<keyword evidence="5" id="KW-0633">Potassium transport</keyword>
<accession>A0A6V7QRH6</accession>
<feature type="region of interest" description="Disordered" evidence="12">
    <location>
        <begin position="242"/>
        <end position="265"/>
    </location>
</feature>
<evidence type="ECO:0000259" key="14">
    <source>
        <dbReference type="Pfam" id="PF00999"/>
    </source>
</evidence>
<dbReference type="GO" id="GO:0006813">
    <property type="term" value="P:potassium ion transport"/>
    <property type="evidence" value="ECO:0007669"/>
    <property type="project" value="UniProtKB-KW"/>
</dbReference>
<comment type="subcellular location">
    <subcellularLocation>
        <location evidence="3">Membrane</location>
        <topology evidence="3">Multi-pass membrane protein</topology>
    </subcellularLocation>
    <subcellularLocation>
        <location evidence="2">Plastid</location>
        <location evidence="2">Chloroplast envelope</location>
    </subcellularLocation>
</comment>
<evidence type="ECO:0000256" key="3">
    <source>
        <dbReference type="ARBA" id="ARBA00004141"/>
    </source>
</evidence>
<evidence type="ECO:0000256" key="1">
    <source>
        <dbReference type="ARBA" id="ARBA00003198"/>
    </source>
</evidence>
<gene>
    <name evidence="15" type="ORF">CB5_LOCUS28990</name>
</gene>
<feature type="domain" description="Cation/H+ exchanger transmembrane" evidence="14">
    <location>
        <begin position="43"/>
        <end position="236"/>
    </location>
</feature>
<proteinExistence type="inferred from homology"/>
<keyword evidence="8 13" id="KW-1133">Transmembrane helix</keyword>
<dbReference type="InterPro" id="IPR038770">
    <property type="entry name" value="Na+/solute_symporter_sf"/>
</dbReference>
<dbReference type="GO" id="GO:0015297">
    <property type="term" value="F:antiporter activity"/>
    <property type="evidence" value="ECO:0007669"/>
    <property type="project" value="InterPro"/>
</dbReference>
<dbReference type="EMBL" id="CAJEUB010000005">
    <property type="protein sequence ID" value="CAD1845779.1"/>
    <property type="molecule type" value="Genomic_DNA"/>
</dbReference>
<feature type="transmembrane region" description="Helical" evidence="13">
    <location>
        <begin position="151"/>
        <end position="173"/>
    </location>
</feature>
<dbReference type="GO" id="GO:0006885">
    <property type="term" value="P:regulation of pH"/>
    <property type="evidence" value="ECO:0007669"/>
    <property type="project" value="TreeGrafter"/>
</dbReference>
<name>A0A6V7QRH6_ANACO</name>
<feature type="transmembrane region" description="Helical" evidence="13">
    <location>
        <begin position="219"/>
        <end position="238"/>
    </location>
</feature>
<comment type="similarity">
    <text evidence="11">Belongs to the monovalent cation:proton antiporter 2 (CPA2) transporter (TC 2.A.37) family. CHX (TC 2.A.37.4) subfamily.</text>
</comment>
<evidence type="ECO:0000256" key="5">
    <source>
        <dbReference type="ARBA" id="ARBA00022538"/>
    </source>
</evidence>
<feature type="transmembrane region" description="Helical" evidence="13">
    <location>
        <begin position="30"/>
        <end position="51"/>
    </location>
</feature>
<dbReference type="GO" id="GO:1902600">
    <property type="term" value="P:proton transmembrane transport"/>
    <property type="evidence" value="ECO:0007669"/>
    <property type="project" value="InterPro"/>
</dbReference>
<dbReference type="InterPro" id="IPR050794">
    <property type="entry name" value="CPA2_transporter"/>
</dbReference>
<dbReference type="Gene3D" id="1.20.1530.20">
    <property type="match status" value="1"/>
</dbReference>
<dbReference type="GO" id="GO:0012505">
    <property type="term" value="C:endomembrane system"/>
    <property type="evidence" value="ECO:0007669"/>
    <property type="project" value="TreeGrafter"/>
</dbReference>
<keyword evidence="4" id="KW-0813">Transport</keyword>
<evidence type="ECO:0000256" key="2">
    <source>
        <dbReference type="ARBA" id="ARBA00004119"/>
    </source>
</evidence>
<dbReference type="PANTHER" id="PTHR32468">
    <property type="entry name" value="CATION/H + ANTIPORTER"/>
    <property type="match status" value="1"/>
</dbReference>
<feature type="transmembrane region" description="Helical" evidence="13">
    <location>
        <begin position="185"/>
        <end position="207"/>
    </location>
</feature>
<evidence type="ECO:0000256" key="12">
    <source>
        <dbReference type="SAM" id="MobiDB-lite"/>
    </source>
</evidence>
<keyword evidence="6 13" id="KW-0812">Transmembrane</keyword>
<dbReference type="AlphaFoldDB" id="A0A6V7QRH6"/>
<dbReference type="Pfam" id="PF00999">
    <property type="entry name" value="Na_H_Exchanger"/>
    <property type="match status" value="1"/>
</dbReference>
<sequence>MEAVNCFVSSDLSGASYSVWLGHNPLSSSFILLSAQLVLALTITHVLYFLLKPFKQPRVVSDIMARIILGPSFLGRHEGFRSAFFPQRGMAVLDTVGNFGVTYVVFLIGVKMDPALPVRSGRRAVATGLSGFLSSLVITAAAAARTLHSHYLFVYALSSSLSVSSFAVLVPILSELNLLNSDLGWMSIAASAVNDGLGWLVMISFVLIDAGAVSAFTSLRAFLAVAAMIAFIICIIRPPPSGSSTKPPPEGPSTRATSSCSCSSC</sequence>
<keyword evidence="10 13" id="KW-0472">Membrane</keyword>
<evidence type="ECO:0000256" key="13">
    <source>
        <dbReference type="SAM" id="Phobius"/>
    </source>
</evidence>
<dbReference type="GO" id="GO:0009941">
    <property type="term" value="C:chloroplast envelope"/>
    <property type="evidence" value="ECO:0007669"/>
    <property type="project" value="UniProtKB-SubCell"/>
</dbReference>
<evidence type="ECO:0000256" key="6">
    <source>
        <dbReference type="ARBA" id="ARBA00022692"/>
    </source>
</evidence>
<evidence type="ECO:0000256" key="7">
    <source>
        <dbReference type="ARBA" id="ARBA00022958"/>
    </source>
</evidence>
<dbReference type="PANTHER" id="PTHR32468:SF90">
    <property type="entry name" value="OS05G0473401 PROTEIN"/>
    <property type="match status" value="1"/>
</dbReference>